<reference evidence="1" key="2">
    <citation type="submission" date="2021-04" db="EMBL/GenBank/DDBJ databases">
        <title>Genome-wide patterns of bracovirus chromosomal integration into multiple host tissues during parasitism.</title>
        <authorList>
            <person name="Chebbi M.A.C."/>
        </authorList>
    </citation>
    <scope>NUCLEOTIDE SEQUENCE</scope>
    <source>
        <tissue evidence="1">Whole body</tissue>
    </source>
</reference>
<gene>
    <name evidence="1" type="ORF">G9C98_005127</name>
</gene>
<name>A0A8J5QYH5_9HYME</name>
<comment type="caution">
    <text evidence="1">The sequence shown here is derived from an EMBL/GenBank/DDBJ whole genome shotgun (WGS) entry which is preliminary data.</text>
</comment>
<dbReference type="Proteomes" id="UP000729913">
    <property type="component" value="Unassembled WGS sequence"/>
</dbReference>
<protein>
    <submittedName>
        <fullName evidence="1">Uncharacterized protein</fullName>
    </submittedName>
</protein>
<dbReference type="EMBL" id="JAAOIC020000002">
    <property type="protein sequence ID" value="KAG8042493.1"/>
    <property type="molecule type" value="Genomic_DNA"/>
</dbReference>
<organism evidence="1 2">
    <name type="scientific">Cotesia typhae</name>
    <dbReference type="NCBI Taxonomy" id="2053667"/>
    <lineage>
        <taxon>Eukaryota</taxon>
        <taxon>Metazoa</taxon>
        <taxon>Ecdysozoa</taxon>
        <taxon>Arthropoda</taxon>
        <taxon>Hexapoda</taxon>
        <taxon>Insecta</taxon>
        <taxon>Pterygota</taxon>
        <taxon>Neoptera</taxon>
        <taxon>Endopterygota</taxon>
        <taxon>Hymenoptera</taxon>
        <taxon>Apocrita</taxon>
        <taxon>Ichneumonoidea</taxon>
        <taxon>Braconidae</taxon>
        <taxon>Microgastrinae</taxon>
        <taxon>Cotesia</taxon>
    </lineage>
</organism>
<reference evidence="1" key="1">
    <citation type="submission" date="2020-03" db="EMBL/GenBank/DDBJ databases">
        <authorList>
            <person name="Chebbi M.A."/>
            <person name="Drezen J.M."/>
        </authorList>
    </citation>
    <scope>NUCLEOTIDE SEQUENCE</scope>
    <source>
        <tissue evidence="1">Whole body</tissue>
    </source>
</reference>
<accession>A0A8J5QYH5</accession>
<dbReference type="OrthoDB" id="432905at2759"/>
<evidence type="ECO:0000313" key="2">
    <source>
        <dbReference type="Proteomes" id="UP000729913"/>
    </source>
</evidence>
<evidence type="ECO:0000313" key="1">
    <source>
        <dbReference type="EMBL" id="KAG8042493.1"/>
    </source>
</evidence>
<proteinExistence type="predicted"/>
<keyword evidence="2" id="KW-1185">Reference proteome</keyword>
<sequence>MGIYNINRVCKDLLEKASIKIPKDLDCKIYVDGLVVWYCGHLSEQLNKRVATKKLTTVLDQLELDFKFNVKKIKIYFDGTPPAYKKNSQNYRPRLARAIESWGRELMFNDKRIQVVRLQHGEAESECFFQRNGKLASIIITNDTDIYHIVYRYERLTVNDNVYFYIIDKKELFDASLFETILNKNAFKLLIFLRGSDYNDPLFTPQMVKSILDLINSKKNFNIGDNRYFKIINKINDIMIHLTPHNINKCICYFVLLLGFIKNQSDEVVFEWPRFNENFILKEYYKLLMWMINYSNIGRNIRDYNDKVIDNNDRIEKFIYLTNIFQESFETKSMDFAEMKSYEELEETIDDIFISEINEASPDEIKFNLVIE</sequence>
<dbReference type="AlphaFoldDB" id="A0A8J5QYH5"/>